<reference evidence="1 3" key="1">
    <citation type="journal article" date="2011" name="Nature">
        <title>The Medicago genome provides insight into the evolution of rhizobial symbioses.</title>
        <authorList>
            <person name="Young N.D."/>
            <person name="Debelle F."/>
            <person name="Oldroyd G.E."/>
            <person name="Geurts R."/>
            <person name="Cannon S.B."/>
            <person name="Udvardi M.K."/>
            <person name="Benedito V.A."/>
            <person name="Mayer K.F."/>
            <person name="Gouzy J."/>
            <person name="Schoof H."/>
            <person name="Van de Peer Y."/>
            <person name="Proost S."/>
            <person name="Cook D.R."/>
            <person name="Meyers B.C."/>
            <person name="Spannagl M."/>
            <person name="Cheung F."/>
            <person name="De Mita S."/>
            <person name="Krishnakumar V."/>
            <person name="Gundlach H."/>
            <person name="Zhou S."/>
            <person name="Mudge J."/>
            <person name="Bharti A.K."/>
            <person name="Murray J.D."/>
            <person name="Naoumkina M.A."/>
            <person name="Rosen B."/>
            <person name="Silverstein K.A."/>
            <person name="Tang H."/>
            <person name="Rombauts S."/>
            <person name="Zhao P.X."/>
            <person name="Zhou P."/>
            <person name="Barbe V."/>
            <person name="Bardou P."/>
            <person name="Bechner M."/>
            <person name="Bellec A."/>
            <person name="Berger A."/>
            <person name="Berges H."/>
            <person name="Bidwell S."/>
            <person name="Bisseling T."/>
            <person name="Choisne N."/>
            <person name="Couloux A."/>
            <person name="Denny R."/>
            <person name="Deshpande S."/>
            <person name="Dai X."/>
            <person name="Doyle J.J."/>
            <person name="Dudez A.M."/>
            <person name="Farmer A.D."/>
            <person name="Fouteau S."/>
            <person name="Franken C."/>
            <person name="Gibelin C."/>
            <person name="Gish J."/>
            <person name="Goldstein S."/>
            <person name="Gonzalez A.J."/>
            <person name="Green P.J."/>
            <person name="Hallab A."/>
            <person name="Hartog M."/>
            <person name="Hua A."/>
            <person name="Humphray S.J."/>
            <person name="Jeong D.H."/>
            <person name="Jing Y."/>
            <person name="Jocker A."/>
            <person name="Kenton S.M."/>
            <person name="Kim D.J."/>
            <person name="Klee K."/>
            <person name="Lai H."/>
            <person name="Lang C."/>
            <person name="Lin S."/>
            <person name="Macmil S.L."/>
            <person name="Magdelenat G."/>
            <person name="Matthews L."/>
            <person name="McCorrison J."/>
            <person name="Monaghan E.L."/>
            <person name="Mun J.H."/>
            <person name="Najar F.Z."/>
            <person name="Nicholson C."/>
            <person name="Noirot C."/>
            <person name="O'Bleness M."/>
            <person name="Paule C.R."/>
            <person name="Poulain J."/>
            <person name="Prion F."/>
            <person name="Qin B."/>
            <person name="Qu C."/>
            <person name="Retzel E.F."/>
            <person name="Riddle C."/>
            <person name="Sallet E."/>
            <person name="Samain S."/>
            <person name="Samson N."/>
            <person name="Sanders I."/>
            <person name="Saurat O."/>
            <person name="Scarpelli C."/>
            <person name="Schiex T."/>
            <person name="Segurens B."/>
            <person name="Severin A.J."/>
            <person name="Sherrier D.J."/>
            <person name="Shi R."/>
            <person name="Sims S."/>
            <person name="Singer S.R."/>
            <person name="Sinharoy S."/>
            <person name="Sterck L."/>
            <person name="Viollet A."/>
            <person name="Wang B.B."/>
            <person name="Wang K."/>
            <person name="Wang M."/>
            <person name="Wang X."/>
            <person name="Warfsmann J."/>
            <person name="Weissenbach J."/>
            <person name="White D.D."/>
            <person name="White J.D."/>
            <person name="Wiley G.B."/>
            <person name="Wincker P."/>
            <person name="Xing Y."/>
            <person name="Yang L."/>
            <person name="Yao Z."/>
            <person name="Ying F."/>
            <person name="Zhai J."/>
            <person name="Zhou L."/>
            <person name="Zuber A."/>
            <person name="Denarie J."/>
            <person name="Dixon R.A."/>
            <person name="May G.D."/>
            <person name="Schwartz D.C."/>
            <person name="Rogers J."/>
            <person name="Quetier F."/>
            <person name="Town C.D."/>
            <person name="Roe B.A."/>
        </authorList>
    </citation>
    <scope>NUCLEOTIDE SEQUENCE [LARGE SCALE GENOMIC DNA]</scope>
    <source>
        <strain evidence="1">A17</strain>
        <strain evidence="2 3">cv. Jemalong A17</strain>
    </source>
</reference>
<sequence length="126" mass="13942">MAWIFGMMNEQLSNPALSIPRLVHGGSVRHRRDYIKKYRLAYYDELAGLADLCVIMTSPPSIDETSLAASRLVIHKGHTTEDIGEGRQERVVLMTSNLRGPTALDSTGHVRQHNILGVQADLGMDS</sequence>
<evidence type="ECO:0000313" key="2">
    <source>
        <dbReference type="EnsemblPlants" id="KEH28001"/>
    </source>
</evidence>
<dbReference type="AlphaFoldDB" id="A0A072UEZ4"/>
<accession>A0A072UEZ4</accession>
<dbReference type="Proteomes" id="UP000002051">
    <property type="component" value="Chromosome 5"/>
</dbReference>
<keyword evidence="3" id="KW-1185">Reference proteome</keyword>
<dbReference type="HOGENOM" id="CLU_1984905_0_0_1"/>
<organism evidence="1 3">
    <name type="scientific">Medicago truncatula</name>
    <name type="common">Barrel medic</name>
    <name type="synonym">Medicago tribuloides</name>
    <dbReference type="NCBI Taxonomy" id="3880"/>
    <lineage>
        <taxon>Eukaryota</taxon>
        <taxon>Viridiplantae</taxon>
        <taxon>Streptophyta</taxon>
        <taxon>Embryophyta</taxon>
        <taxon>Tracheophyta</taxon>
        <taxon>Spermatophyta</taxon>
        <taxon>Magnoliopsida</taxon>
        <taxon>eudicotyledons</taxon>
        <taxon>Gunneridae</taxon>
        <taxon>Pentapetalae</taxon>
        <taxon>rosids</taxon>
        <taxon>fabids</taxon>
        <taxon>Fabales</taxon>
        <taxon>Fabaceae</taxon>
        <taxon>Papilionoideae</taxon>
        <taxon>50 kb inversion clade</taxon>
        <taxon>NPAAA clade</taxon>
        <taxon>Hologalegina</taxon>
        <taxon>IRL clade</taxon>
        <taxon>Trifolieae</taxon>
        <taxon>Medicago</taxon>
    </lineage>
</organism>
<reference evidence="1 3" key="2">
    <citation type="journal article" date="2014" name="BMC Genomics">
        <title>An improved genome release (version Mt4.0) for the model legume Medicago truncatula.</title>
        <authorList>
            <person name="Tang H."/>
            <person name="Krishnakumar V."/>
            <person name="Bidwell S."/>
            <person name="Rosen B."/>
            <person name="Chan A."/>
            <person name="Zhou S."/>
            <person name="Gentzbittel L."/>
            <person name="Childs K.L."/>
            <person name="Yandell M."/>
            <person name="Gundlach H."/>
            <person name="Mayer K.F."/>
            <person name="Schwartz D.C."/>
            <person name="Town C.D."/>
        </authorList>
    </citation>
    <scope>GENOME REANNOTATION</scope>
    <source>
        <strain evidence="1">A17</strain>
        <strain evidence="2 3">cv. Jemalong A17</strain>
    </source>
</reference>
<name>A0A072UEZ4_MEDTR</name>
<evidence type="ECO:0000313" key="1">
    <source>
        <dbReference type="EMBL" id="KEH28001.1"/>
    </source>
</evidence>
<dbReference type="EMBL" id="CM001221">
    <property type="protein sequence ID" value="KEH28001.1"/>
    <property type="molecule type" value="Genomic_DNA"/>
</dbReference>
<dbReference type="EnsemblPlants" id="KEH28001">
    <property type="protein sequence ID" value="KEH28001"/>
    <property type="gene ID" value="MTR_5g057633"/>
</dbReference>
<gene>
    <name evidence="1" type="ordered locus">MTR_5g057633</name>
</gene>
<evidence type="ECO:0000313" key="3">
    <source>
        <dbReference type="Proteomes" id="UP000002051"/>
    </source>
</evidence>
<reference evidence="2" key="3">
    <citation type="submission" date="2015-04" db="UniProtKB">
        <authorList>
            <consortium name="EnsemblPlants"/>
        </authorList>
    </citation>
    <scope>IDENTIFICATION</scope>
    <source>
        <strain evidence="2">cv. Jemalong A17</strain>
    </source>
</reference>
<proteinExistence type="predicted"/>
<protein>
    <submittedName>
        <fullName evidence="1 2">Uncharacterized protein</fullName>
    </submittedName>
</protein>